<evidence type="ECO:0000313" key="3">
    <source>
        <dbReference type="Proteomes" id="UP001168972"/>
    </source>
</evidence>
<feature type="compositionally biased region" description="Basic residues" evidence="1">
    <location>
        <begin position="137"/>
        <end position="147"/>
    </location>
</feature>
<dbReference type="EMBL" id="JAQQBR010000004">
    <property type="protein sequence ID" value="KAK0178569.1"/>
    <property type="molecule type" value="Genomic_DNA"/>
</dbReference>
<gene>
    <name evidence="2" type="ORF">PV327_007447</name>
</gene>
<evidence type="ECO:0000313" key="2">
    <source>
        <dbReference type="EMBL" id="KAK0178569.1"/>
    </source>
</evidence>
<sequence length="147" mass="16487">MLRTPKRKSGGIFGWTISAGGAEGERNAAVRSKRKNNMDEATSDCAKELNKTIIIDNSGDMEDKSRQNKARSETKIDKEAKTLSTENEKVREEEAEIEEGEIVDITSEVGMDIEHGIDLVNAEREESQKSESDLERRRHNRKKPVAA</sequence>
<keyword evidence="3" id="KW-1185">Reference proteome</keyword>
<reference evidence="2" key="1">
    <citation type="journal article" date="2023" name="bioRxiv">
        <title>Scaffold-level genome assemblies of two parasitoid biocontrol wasps reveal the parthenogenesis mechanism and an associated novel virus.</title>
        <authorList>
            <person name="Inwood S."/>
            <person name="Skelly J."/>
            <person name="Guhlin J."/>
            <person name="Harrop T."/>
            <person name="Goldson S."/>
            <person name="Dearden P."/>
        </authorList>
    </citation>
    <scope>NUCLEOTIDE SEQUENCE</scope>
    <source>
        <strain evidence="2">Lincoln</strain>
        <tissue evidence="2">Whole body</tissue>
    </source>
</reference>
<feature type="compositionally biased region" description="Basic and acidic residues" evidence="1">
    <location>
        <begin position="112"/>
        <end position="136"/>
    </location>
</feature>
<feature type="region of interest" description="Disordered" evidence="1">
    <location>
        <begin position="23"/>
        <end position="147"/>
    </location>
</feature>
<dbReference type="AlphaFoldDB" id="A0AA39KYL6"/>
<dbReference type="Proteomes" id="UP001168972">
    <property type="component" value="Unassembled WGS sequence"/>
</dbReference>
<reference evidence="2" key="2">
    <citation type="submission" date="2023-03" db="EMBL/GenBank/DDBJ databases">
        <authorList>
            <person name="Inwood S.N."/>
            <person name="Skelly J.G."/>
            <person name="Guhlin J."/>
            <person name="Harrop T.W.R."/>
            <person name="Goldson S.G."/>
            <person name="Dearden P.K."/>
        </authorList>
    </citation>
    <scope>NUCLEOTIDE SEQUENCE</scope>
    <source>
        <strain evidence="2">Lincoln</strain>
        <tissue evidence="2">Whole body</tissue>
    </source>
</reference>
<name>A0AA39KYL6_MICHY</name>
<feature type="compositionally biased region" description="Basic and acidic residues" evidence="1">
    <location>
        <begin position="61"/>
        <end position="92"/>
    </location>
</feature>
<protein>
    <submittedName>
        <fullName evidence="2">Uncharacterized protein</fullName>
    </submittedName>
</protein>
<accession>A0AA39KYL6</accession>
<organism evidence="2 3">
    <name type="scientific">Microctonus hyperodae</name>
    <name type="common">Parasitoid wasp</name>
    <dbReference type="NCBI Taxonomy" id="165561"/>
    <lineage>
        <taxon>Eukaryota</taxon>
        <taxon>Metazoa</taxon>
        <taxon>Ecdysozoa</taxon>
        <taxon>Arthropoda</taxon>
        <taxon>Hexapoda</taxon>
        <taxon>Insecta</taxon>
        <taxon>Pterygota</taxon>
        <taxon>Neoptera</taxon>
        <taxon>Endopterygota</taxon>
        <taxon>Hymenoptera</taxon>
        <taxon>Apocrita</taxon>
        <taxon>Ichneumonoidea</taxon>
        <taxon>Braconidae</taxon>
        <taxon>Euphorinae</taxon>
        <taxon>Microctonus</taxon>
    </lineage>
</organism>
<feature type="compositionally biased region" description="Acidic residues" evidence="1">
    <location>
        <begin position="93"/>
        <end position="102"/>
    </location>
</feature>
<comment type="caution">
    <text evidence="2">The sequence shown here is derived from an EMBL/GenBank/DDBJ whole genome shotgun (WGS) entry which is preliminary data.</text>
</comment>
<evidence type="ECO:0000256" key="1">
    <source>
        <dbReference type="SAM" id="MobiDB-lite"/>
    </source>
</evidence>
<proteinExistence type="predicted"/>